<sequence>MNSQLRTIAPAPARVVATTSYKVEKRQRIGVRTACELCRLRKTRCDGVQPRCTPCLKHKSECFYDPGLAETQAYADLIRSFLQGTETEAIELLQRLRSTGDSEAAEPWVNKASSNYVQRLKADIGHQTHHEGSRIPSRNPASDPKTACDWRLHNLGPIPAKVFQLTELVYNLLPITCDPSEALAVYTRCLEWYDDIFPRLQTSGNGTPFTLFVHMYYHFCLLCLFQPLIKIAPTNLEAQPRNICTQAARAILDLSESSTRLFSHLQAVESSRQA</sequence>
<dbReference type="EMBL" id="JAACLJ010000004">
    <property type="protein sequence ID" value="KAF4587656.1"/>
    <property type="molecule type" value="Genomic_DNA"/>
</dbReference>
<gene>
    <name evidence="9" type="ORF">GQ602_004349</name>
</gene>
<comment type="caution">
    <text evidence="9">The sequence shown here is derived from an EMBL/GenBank/DDBJ whole genome shotgun (WGS) entry which is preliminary data.</text>
</comment>
<dbReference type="GO" id="GO:0005634">
    <property type="term" value="C:nucleus"/>
    <property type="evidence" value="ECO:0007669"/>
    <property type="project" value="UniProtKB-SubCell"/>
</dbReference>
<evidence type="ECO:0000256" key="2">
    <source>
        <dbReference type="ARBA" id="ARBA00022723"/>
    </source>
</evidence>
<dbReference type="PANTHER" id="PTHR31313">
    <property type="entry name" value="TY1 ENHANCER ACTIVATOR"/>
    <property type="match status" value="1"/>
</dbReference>
<dbReference type="InterPro" id="IPR001138">
    <property type="entry name" value="Zn2Cys6_DnaBD"/>
</dbReference>
<proteinExistence type="predicted"/>
<evidence type="ECO:0000313" key="10">
    <source>
        <dbReference type="Proteomes" id="UP000562929"/>
    </source>
</evidence>
<evidence type="ECO:0000256" key="1">
    <source>
        <dbReference type="ARBA" id="ARBA00004123"/>
    </source>
</evidence>
<accession>A0A8H4Q740</accession>
<keyword evidence="6" id="KW-0804">Transcription</keyword>
<dbReference type="GO" id="GO:0003677">
    <property type="term" value="F:DNA binding"/>
    <property type="evidence" value="ECO:0007669"/>
    <property type="project" value="UniProtKB-KW"/>
</dbReference>
<dbReference type="CDD" id="cd12148">
    <property type="entry name" value="fungal_TF_MHR"/>
    <property type="match status" value="1"/>
</dbReference>
<dbReference type="Gene3D" id="4.10.240.10">
    <property type="entry name" value="Zn(2)-C6 fungal-type DNA-binding domain"/>
    <property type="match status" value="1"/>
</dbReference>
<dbReference type="InterPro" id="IPR051615">
    <property type="entry name" value="Transcr_Regulatory_Elem"/>
</dbReference>
<dbReference type="Pfam" id="PF00172">
    <property type="entry name" value="Zn_clus"/>
    <property type="match status" value="1"/>
</dbReference>
<keyword evidence="7" id="KW-0539">Nucleus</keyword>
<dbReference type="PANTHER" id="PTHR31313:SF81">
    <property type="entry name" value="TY1 ENHANCER ACTIVATOR"/>
    <property type="match status" value="1"/>
</dbReference>
<evidence type="ECO:0000256" key="3">
    <source>
        <dbReference type="ARBA" id="ARBA00022833"/>
    </source>
</evidence>
<dbReference type="SUPFAM" id="SSF57701">
    <property type="entry name" value="Zn2/Cys6 DNA-binding domain"/>
    <property type="match status" value="1"/>
</dbReference>
<dbReference type="CDD" id="cd00067">
    <property type="entry name" value="GAL4"/>
    <property type="match status" value="1"/>
</dbReference>
<dbReference type="OrthoDB" id="5239226at2759"/>
<keyword evidence="3" id="KW-0862">Zinc</keyword>
<keyword evidence="10" id="KW-1185">Reference proteome</keyword>
<dbReference type="GO" id="GO:0008270">
    <property type="term" value="F:zinc ion binding"/>
    <property type="evidence" value="ECO:0007669"/>
    <property type="project" value="InterPro"/>
</dbReference>
<reference evidence="9 10" key="1">
    <citation type="journal article" date="2020" name="G3 (Bethesda)">
        <title>Genetic Underpinnings of Host Manipulation by Ophiocordyceps as Revealed by Comparative Transcriptomics.</title>
        <authorList>
            <person name="Will I."/>
            <person name="Das B."/>
            <person name="Trinh T."/>
            <person name="Brachmann A."/>
            <person name="Ohm R.A."/>
            <person name="de Bekker C."/>
        </authorList>
    </citation>
    <scope>NUCLEOTIDE SEQUENCE [LARGE SCALE GENOMIC DNA]</scope>
    <source>
        <strain evidence="9 10">EC05</strain>
    </source>
</reference>
<evidence type="ECO:0000256" key="5">
    <source>
        <dbReference type="ARBA" id="ARBA00023125"/>
    </source>
</evidence>
<keyword evidence="5" id="KW-0238">DNA-binding</keyword>
<keyword evidence="2" id="KW-0479">Metal-binding</keyword>
<evidence type="ECO:0000259" key="8">
    <source>
        <dbReference type="PROSITE" id="PS50048"/>
    </source>
</evidence>
<comment type="subcellular location">
    <subcellularLocation>
        <location evidence="1">Nucleus</location>
    </subcellularLocation>
</comment>
<protein>
    <submittedName>
        <fullName evidence="9">Nitrate assimilation regulatory protein nirA</fullName>
    </submittedName>
</protein>
<evidence type="ECO:0000256" key="7">
    <source>
        <dbReference type="ARBA" id="ARBA00023242"/>
    </source>
</evidence>
<dbReference type="AlphaFoldDB" id="A0A8H4Q740"/>
<dbReference type="GO" id="GO:0000981">
    <property type="term" value="F:DNA-binding transcription factor activity, RNA polymerase II-specific"/>
    <property type="evidence" value="ECO:0007669"/>
    <property type="project" value="InterPro"/>
</dbReference>
<dbReference type="PROSITE" id="PS00463">
    <property type="entry name" value="ZN2_CY6_FUNGAL_1"/>
    <property type="match status" value="1"/>
</dbReference>
<dbReference type="InterPro" id="IPR036864">
    <property type="entry name" value="Zn2-C6_fun-type_DNA-bd_sf"/>
</dbReference>
<keyword evidence="4" id="KW-0805">Transcription regulation</keyword>
<evidence type="ECO:0000256" key="6">
    <source>
        <dbReference type="ARBA" id="ARBA00023163"/>
    </source>
</evidence>
<feature type="domain" description="Zn(2)-C6 fungal-type" evidence="8">
    <location>
        <begin position="34"/>
        <end position="64"/>
    </location>
</feature>
<evidence type="ECO:0000256" key="4">
    <source>
        <dbReference type="ARBA" id="ARBA00023015"/>
    </source>
</evidence>
<evidence type="ECO:0000313" key="9">
    <source>
        <dbReference type="EMBL" id="KAF4587656.1"/>
    </source>
</evidence>
<organism evidence="9 10">
    <name type="scientific">Ophiocordyceps camponoti-floridani</name>
    <dbReference type="NCBI Taxonomy" id="2030778"/>
    <lineage>
        <taxon>Eukaryota</taxon>
        <taxon>Fungi</taxon>
        <taxon>Dikarya</taxon>
        <taxon>Ascomycota</taxon>
        <taxon>Pezizomycotina</taxon>
        <taxon>Sordariomycetes</taxon>
        <taxon>Hypocreomycetidae</taxon>
        <taxon>Hypocreales</taxon>
        <taxon>Ophiocordycipitaceae</taxon>
        <taxon>Ophiocordyceps</taxon>
    </lineage>
</organism>
<dbReference type="SMART" id="SM00066">
    <property type="entry name" value="GAL4"/>
    <property type="match status" value="1"/>
</dbReference>
<name>A0A8H4Q740_9HYPO</name>
<dbReference type="Proteomes" id="UP000562929">
    <property type="component" value="Unassembled WGS sequence"/>
</dbReference>
<dbReference type="PROSITE" id="PS50048">
    <property type="entry name" value="ZN2_CY6_FUNGAL_2"/>
    <property type="match status" value="1"/>
</dbReference>